<dbReference type="RefSeq" id="WP_050351043.1">
    <property type="nucleotide sequence ID" value="NZ_CP073011.1"/>
</dbReference>
<feature type="transmembrane region" description="Helical" evidence="6">
    <location>
        <begin position="320"/>
        <end position="341"/>
    </location>
</feature>
<evidence type="ECO:0000256" key="1">
    <source>
        <dbReference type="ARBA" id="ARBA00004651"/>
    </source>
</evidence>
<reference evidence="8" key="1">
    <citation type="submission" date="2015-07" db="EMBL/GenBank/DDBJ databases">
        <title>Fjat-10053 dsm26.</title>
        <authorList>
            <person name="Liu B."/>
            <person name="Wang J."/>
            <person name="Zhu Y."/>
            <person name="Liu G."/>
            <person name="Chen Q."/>
            <person name="Chen Z."/>
            <person name="Lan J."/>
            <person name="Che J."/>
            <person name="Ge C."/>
            <person name="Shi H."/>
            <person name="Pan Z."/>
            <person name="Liu X."/>
        </authorList>
    </citation>
    <scope>NUCLEOTIDE SEQUENCE [LARGE SCALE GENOMIC DNA]</scope>
    <source>
        <strain evidence="8">DSM 26</strain>
    </source>
</reference>
<evidence type="ECO:0000256" key="5">
    <source>
        <dbReference type="ARBA" id="ARBA00023136"/>
    </source>
</evidence>
<keyword evidence="5 6" id="KW-0472">Membrane</keyword>
<dbReference type="GeneID" id="66872623"/>
<keyword evidence="2" id="KW-1003">Cell membrane</keyword>
<proteinExistence type="predicted"/>
<keyword evidence="4 6" id="KW-1133">Transmembrane helix</keyword>
<dbReference type="InterPro" id="IPR050833">
    <property type="entry name" value="Poly_Biosynth_Transport"/>
</dbReference>
<evidence type="ECO:0000256" key="3">
    <source>
        <dbReference type="ARBA" id="ARBA00022692"/>
    </source>
</evidence>
<name>A0A0L0QSS2_VIRPA</name>
<comment type="subcellular location">
    <subcellularLocation>
        <location evidence="1">Cell membrane</location>
        <topology evidence="1">Multi-pass membrane protein</topology>
    </subcellularLocation>
</comment>
<feature type="transmembrane region" description="Helical" evidence="6">
    <location>
        <begin position="411"/>
        <end position="430"/>
    </location>
</feature>
<evidence type="ECO:0000313" key="7">
    <source>
        <dbReference type="EMBL" id="KNE21604.1"/>
    </source>
</evidence>
<feature type="transmembrane region" description="Helical" evidence="6">
    <location>
        <begin position="291"/>
        <end position="314"/>
    </location>
</feature>
<dbReference type="OrthoDB" id="3249502at2"/>
<feature type="transmembrane region" description="Helical" evidence="6">
    <location>
        <begin position="112"/>
        <end position="129"/>
    </location>
</feature>
<gene>
    <name evidence="7" type="ORF">AFK71_08150</name>
</gene>
<dbReference type="AlphaFoldDB" id="A0A0L0QSS2"/>
<keyword evidence="3 6" id="KW-0812">Transmembrane</keyword>
<dbReference type="PATRIC" id="fig|1473.5.peg.4677"/>
<accession>A0A0L0QSS2</accession>
<feature type="transmembrane region" description="Helical" evidence="6">
    <location>
        <begin position="53"/>
        <end position="70"/>
    </location>
</feature>
<dbReference type="Proteomes" id="UP000036780">
    <property type="component" value="Unassembled WGS sequence"/>
</dbReference>
<dbReference type="EMBL" id="LGTO01000005">
    <property type="protein sequence ID" value="KNE21604.1"/>
    <property type="molecule type" value="Genomic_DNA"/>
</dbReference>
<feature type="transmembrane region" description="Helical" evidence="6">
    <location>
        <begin position="209"/>
        <end position="226"/>
    </location>
</feature>
<dbReference type="PANTHER" id="PTHR30250">
    <property type="entry name" value="PST FAMILY PREDICTED COLANIC ACID TRANSPORTER"/>
    <property type="match status" value="1"/>
</dbReference>
<feature type="transmembrane region" description="Helical" evidence="6">
    <location>
        <begin position="246"/>
        <end position="267"/>
    </location>
</feature>
<sequence length="471" mass="54091">MTKEKKLVKDTLLYSITTFGSKALVFLMLPVYTHYFTTEEYGTWDLILTTSSLLAPFISLELTSAVYRWLIVEKDTQQQITIITSGTLALARNLILFTILALLWLAFSPIPYGYLTLVLIQVIIVNSYLQQCARGLGFNFLFASLGLLQTIIHISIILLFLYSLQLRIEAFFYASILANLVSIITAWMIMRFHRFLSTRHYSKPLIKSLLKYALPIIPGAISWWIMNASDRYIIVGYLGIEYNGLYAVANQIPAILVMIHSVFNLAWKDSAILQFNKAAKDEYYTVVFQHFFRLLVTSVICIALLTKPIFSIFISEKFFIAWQYTGLLLVGTMFSAFSLFWSAGFHGAKRTKIILVTSILGAVVNIGVHILLIPFIGLYAAAWSTLIAFIITWIVRIRASKPYFNIKLNRVDMVILFPLTLVALLAPYFFSQKELWVPSGLAIFLFFMYNRQIFKWIQKTVLFKLRHRLRN</sequence>
<dbReference type="GO" id="GO:0005886">
    <property type="term" value="C:plasma membrane"/>
    <property type="evidence" value="ECO:0007669"/>
    <property type="project" value="UniProtKB-SubCell"/>
</dbReference>
<feature type="transmembrane region" description="Helical" evidence="6">
    <location>
        <begin position="436"/>
        <end position="454"/>
    </location>
</feature>
<feature type="transmembrane region" description="Helical" evidence="6">
    <location>
        <begin position="12"/>
        <end position="33"/>
    </location>
</feature>
<feature type="transmembrane region" description="Helical" evidence="6">
    <location>
        <begin position="82"/>
        <end position="106"/>
    </location>
</feature>
<dbReference type="PANTHER" id="PTHR30250:SF11">
    <property type="entry name" value="O-ANTIGEN TRANSPORTER-RELATED"/>
    <property type="match status" value="1"/>
</dbReference>
<evidence type="ECO:0000256" key="6">
    <source>
        <dbReference type="SAM" id="Phobius"/>
    </source>
</evidence>
<organism evidence="7 8">
    <name type="scientific">Virgibacillus pantothenticus</name>
    <dbReference type="NCBI Taxonomy" id="1473"/>
    <lineage>
        <taxon>Bacteria</taxon>
        <taxon>Bacillati</taxon>
        <taxon>Bacillota</taxon>
        <taxon>Bacilli</taxon>
        <taxon>Bacillales</taxon>
        <taxon>Bacillaceae</taxon>
        <taxon>Virgibacillus</taxon>
    </lineage>
</organism>
<comment type="caution">
    <text evidence="7">The sequence shown here is derived from an EMBL/GenBank/DDBJ whole genome shotgun (WGS) entry which is preliminary data.</text>
</comment>
<evidence type="ECO:0000256" key="4">
    <source>
        <dbReference type="ARBA" id="ARBA00022989"/>
    </source>
</evidence>
<evidence type="ECO:0000256" key="2">
    <source>
        <dbReference type="ARBA" id="ARBA00022475"/>
    </source>
</evidence>
<feature type="transmembrane region" description="Helical" evidence="6">
    <location>
        <begin position="378"/>
        <end position="399"/>
    </location>
</feature>
<feature type="transmembrane region" description="Helical" evidence="6">
    <location>
        <begin position="141"/>
        <end position="164"/>
    </location>
</feature>
<dbReference type="Pfam" id="PF01943">
    <property type="entry name" value="Polysacc_synt"/>
    <property type="match status" value="1"/>
</dbReference>
<protein>
    <submittedName>
        <fullName evidence="7">Uncharacterized protein</fullName>
    </submittedName>
</protein>
<feature type="transmembrane region" description="Helical" evidence="6">
    <location>
        <begin position="353"/>
        <end position="372"/>
    </location>
</feature>
<feature type="transmembrane region" description="Helical" evidence="6">
    <location>
        <begin position="170"/>
        <end position="189"/>
    </location>
</feature>
<dbReference type="InterPro" id="IPR002797">
    <property type="entry name" value="Polysacc_synth"/>
</dbReference>
<evidence type="ECO:0000313" key="8">
    <source>
        <dbReference type="Proteomes" id="UP000036780"/>
    </source>
</evidence>
<keyword evidence="8" id="KW-1185">Reference proteome</keyword>